<protein>
    <submittedName>
        <fullName evidence="2">Uncharacterized protein</fullName>
    </submittedName>
</protein>
<name>A0A3S1HGK8_ELYCH</name>
<feature type="non-terminal residue" evidence="2">
    <location>
        <position position="100"/>
    </location>
</feature>
<organism evidence="2 3">
    <name type="scientific">Elysia chlorotica</name>
    <name type="common">Eastern emerald elysia</name>
    <name type="synonym">Sea slug</name>
    <dbReference type="NCBI Taxonomy" id="188477"/>
    <lineage>
        <taxon>Eukaryota</taxon>
        <taxon>Metazoa</taxon>
        <taxon>Spiralia</taxon>
        <taxon>Lophotrochozoa</taxon>
        <taxon>Mollusca</taxon>
        <taxon>Gastropoda</taxon>
        <taxon>Heterobranchia</taxon>
        <taxon>Euthyneura</taxon>
        <taxon>Panpulmonata</taxon>
        <taxon>Sacoglossa</taxon>
        <taxon>Placobranchoidea</taxon>
        <taxon>Plakobranchidae</taxon>
        <taxon>Elysia</taxon>
    </lineage>
</organism>
<dbReference type="Proteomes" id="UP000271974">
    <property type="component" value="Unassembled WGS sequence"/>
</dbReference>
<keyword evidence="3" id="KW-1185">Reference proteome</keyword>
<accession>A0A3S1HGK8</accession>
<sequence>MGSGASKKAESVPPTASSTQRSRPSNSRRADFQEVQVRPSGQDPAVANGNKAATLSTGDMSARQESSRESGSSHRNRYARHAADPSNGGSNSLQHGQSAA</sequence>
<gene>
    <name evidence="2" type="ORF">EGW08_013295</name>
</gene>
<reference evidence="2 3" key="1">
    <citation type="submission" date="2019-01" db="EMBL/GenBank/DDBJ databases">
        <title>A draft genome assembly of the solar-powered sea slug Elysia chlorotica.</title>
        <authorList>
            <person name="Cai H."/>
            <person name="Li Q."/>
            <person name="Fang X."/>
            <person name="Li J."/>
            <person name="Curtis N.E."/>
            <person name="Altenburger A."/>
            <person name="Shibata T."/>
            <person name="Feng M."/>
            <person name="Maeda T."/>
            <person name="Schwartz J.A."/>
            <person name="Shigenobu S."/>
            <person name="Lundholm N."/>
            <person name="Nishiyama T."/>
            <person name="Yang H."/>
            <person name="Hasebe M."/>
            <person name="Li S."/>
            <person name="Pierce S.K."/>
            <person name="Wang J."/>
        </authorList>
    </citation>
    <scope>NUCLEOTIDE SEQUENCE [LARGE SCALE GENOMIC DNA]</scope>
    <source>
        <strain evidence="2">EC2010</strain>
        <tissue evidence="2">Whole organism of an adult</tissue>
    </source>
</reference>
<proteinExistence type="predicted"/>
<evidence type="ECO:0000313" key="3">
    <source>
        <dbReference type="Proteomes" id="UP000271974"/>
    </source>
</evidence>
<evidence type="ECO:0000313" key="2">
    <source>
        <dbReference type="EMBL" id="RUS78954.1"/>
    </source>
</evidence>
<feature type="region of interest" description="Disordered" evidence="1">
    <location>
        <begin position="1"/>
        <end position="100"/>
    </location>
</feature>
<feature type="compositionally biased region" description="Polar residues" evidence="1">
    <location>
        <begin position="14"/>
        <end position="27"/>
    </location>
</feature>
<evidence type="ECO:0000256" key="1">
    <source>
        <dbReference type="SAM" id="MobiDB-lite"/>
    </source>
</evidence>
<dbReference type="EMBL" id="RQTK01000480">
    <property type="protein sequence ID" value="RUS78954.1"/>
    <property type="molecule type" value="Genomic_DNA"/>
</dbReference>
<dbReference type="AlphaFoldDB" id="A0A3S1HGK8"/>
<comment type="caution">
    <text evidence="2">The sequence shown here is derived from an EMBL/GenBank/DDBJ whole genome shotgun (WGS) entry which is preliminary data.</text>
</comment>
<feature type="compositionally biased region" description="Polar residues" evidence="1">
    <location>
        <begin position="87"/>
        <end position="100"/>
    </location>
</feature>